<dbReference type="InterPro" id="IPR014001">
    <property type="entry name" value="Helicase_ATP-bd"/>
</dbReference>
<dbReference type="PANTHER" id="PTHR45766">
    <property type="entry name" value="DNA ANNEALING HELICASE AND ENDONUCLEASE ZRANB3 FAMILY MEMBER"/>
    <property type="match status" value="1"/>
</dbReference>
<evidence type="ECO:0000256" key="1">
    <source>
        <dbReference type="ARBA" id="ARBA00022741"/>
    </source>
</evidence>
<dbReference type="GO" id="GO:0016787">
    <property type="term" value="F:hydrolase activity"/>
    <property type="evidence" value="ECO:0007669"/>
    <property type="project" value="UniProtKB-KW"/>
</dbReference>
<sequence>MTTTIETLQPGQIARIRQRTYLVEQIVKPKRVADSTLVKLSCVDDDNQGAPLEVLWEKELDPHVLTSEAWETIAAKGFDESKVFAAYLNTLKWNCVTSTDPKLFQSPFRAGIRLDAYQLEPLRKALLLPRVNLFIADDVGLGKTIEAGLIARELLLRKKVREIFVSCPPSMLLQWKEELEARFGLTFEILDKDYMKRVRRERGFSVNPWSTHTRFLISHRLLIDEAYAGPLRDHLGTFRSGSLFILDEAHHAAPSSGQKYAIDSQITRSVRDLAPRFEHRLFLSATPHNGHSNSFSALLEILDPQRFCRGVPVAAKHRDETIVRRIKEDIREIQGGFPKRRVVQVTIDGLPEDAPELKLSRLLNEYRQTREERLSNETKRKQAASGLLITGLQQRLLSSIEAFAKTLKVHRKTVKRQWEKMQAEAIAEAEAPRHADLLAGSVGSDDDRASLSEEEMDNEVASQVEAVSASTLGPTIDAGSKGLFSREQLLLEEMTNIAEQSRGKTDTRTEKLIQWIRDNMCPDLGKNDAQWNDTRVLIFTEYDDTKRYLVGRLEAAIAGSDRADSRINIFHGPTPPPKREEIKQAFNTDPKKHPVRILIATDAAREGLNLQAHCSNLFHFDVPWNPSRMEQRNGRIDRKLQAKEEVFCHYFVYKQRPEDRILQVLVRKTETIRKELGSLSQVIDAKLTKSMSLGIRHGSIDDMEAEIDAADIEENQRTAIEDELEATRMRQTELREQIDRLRTLLEKSRKSIGLSDEHFQSAISCSLALLGTETLDETKDEDGATCFTFPAIDQRSGADPTWAETMDTLRIPRKRDQKLWEWRRSSPIRPVVFEDPGVVGDDFVHLHLEQRVVQRLLGRFTAQGFVHHDLSRACFAQATDSIPRVVLLGRLALYGEGAARLHEELIPVTARWADPSIRKGPLSPYAKDAEAKTMGLLGDALLEGGGIKLTPEVIQQLQQSAAADIGELLPHLDTRGEEYAADAEKKLAARGVVEAKAMREILETQRKHISDTIKRISKLDPNQMRFDFGDVDDELLQLDANKRYWAKRLDELREELKTEPDRIASIYEVQAKRIEPVGLVYLWPVTG</sequence>
<evidence type="ECO:0000313" key="9">
    <source>
        <dbReference type="Proteomes" id="UP000315010"/>
    </source>
</evidence>
<comment type="caution">
    <text evidence="8">The sequence shown here is derived from an EMBL/GenBank/DDBJ whole genome shotgun (WGS) entry which is preliminary data.</text>
</comment>
<dbReference type="Pfam" id="PF00271">
    <property type="entry name" value="Helicase_C"/>
    <property type="match status" value="1"/>
</dbReference>
<dbReference type="CDD" id="cd18011">
    <property type="entry name" value="DEXDc_RapA"/>
    <property type="match status" value="1"/>
</dbReference>
<dbReference type="InterPro" id="IPR000330">
    <property type="entry name" value="SNF2_N"/>
</dbReference>
<dbReference type="SMART" id="SM00487">
    <property type="entry name" value="DEXDc"/>
    <property type="match status" value="1"/>
</dbReference>
<dbReference type="OrthoDB" id="9814088at2"/>
<organism evidence="8 9">
    <name type="scientific">Novipirellula herctigrandis</name>
    <dbReference type="NCBI Taxonomy" id="2527986"/>
    <lineage>
        <taxon>Bacteria</taxon>
        <taxon>Pseudomonadati</taxon>
        <taxon>Planctomycetota</taxon>
        <taxon>Planctomycetia</taxon>
        <taxon>Pirellulales</taxon>
        <taxon>Pirellulaceae</taxon>
        <taxon>Novipirellula</taxon>
    </lineage>
</organism>
<keyword evidence="5" id="KW-0175">Coiled coil</keyword>
<dbReference type="InterPro" id="IPR027417">
    <property type="entry name" value="P-loop_NTPase"/>
</dbReference>
<dbReference type="PANTHER" id="PTHR45766:SF6">
    <property type="entry name" value="SWI_SNF-RELATED MATRIX-ASSOCIATED ACTIN-DEPENDENT REGULATOR OF CHROMATIN SUBFAMILY A-LIKE PROTEIN 1"/>
    <property type="match status" value="1"/>
</dbReference>
<dbReference type="Gene3D" id="3.40.50.10810">
    <property type="entry name" value="Tandem AAA-ATPase domain"/>
    <property type="match status" value="1"/>
</dbReference>
<dbReference type="InterPro" id="IPR038718">
    <property type="entry name" value="SNF2-like_sf"/>
</dbReference>
<keyword evidence="4" id="KW-0067">ATP-binding</keyword>
<evidence type="ECO:0000313" key="8">
    <source>
        <dbReference type="EMBL" id="TWT80496.1"/>
    </source>
</evidence>
<dbReference type="SMART" id="SM00490">
    <property type="entry name" value="HELICc"/>
    <property type="match status" value="1"/>
</dbReference>
<dbReference type="NCBIfam" id="NF038317">
    <property type="entry name" value="DISARM_DrmD"/>
    <property type="match status" value="1"/>
</dbReference>
<dbReference type="GO" id="GO:0004386">
    <property type="term" value="F:helicase activity"/>
    <property type="evidence" value="ECO:0007669"/>
    <property type="project" value="UniProtKB-KW"/>
</dbReference>
<dbReference type="EMBL" id="SJPJ01000001">
    <property type="protein sequence ID" value="TWT80496.1"/>
    <property type="molecule type" value="Genomic_DNA"/>
</dbReference>
<feature type="coiled-coil region" evidence="5">
    <location>
        <begin position="710"/>
        <end position="751"/>
    </location>
</feature>
<dbReference type="Pfam" id="PF00176">
    <property type="entry name" value="SNF2-rel_dom"/>
    <property type="match status" value="1"/>
</dbReference>
<name>A0A5C5Z0F9_9BACT</name>
<dbReference type="Proteomes" id="UP000315010">
    <property type="component" value="Unassembled WGS sequence"/>
</dbReference>
<feature type="domain" description="Helicase C-terminal" evidence="7">
    <location>
        <begin position="547"/>
        <end position="640"/>
    </location>
</feature>
<protein>
    <submittedName>
        <fullName evidence="8">RNA polymerase-associated protein RapA</fullName>
        <ecNumber evidence="8">3.6.4.-</ecNumber>
    </submittedName>
</protein>
<dbReference type="InterPro" id="IPR001650">
    <property type="entry name" value="Helicase_C-like"/>
</dbReference>
<feature type="domain" description="Helicase ATP-binding" evidence="6">
    <location>
        <begin position="110"/>
        <end position="325"/>
    </location>
</feature>
<dbReference type="SUPFAM" id="SSF52540">
    <property type="entry name" value="P-loop containing nucleoside triphosphate hydrolases"/>
    <property type="match status" value="2"/>
</dbReference>
<evidence type="ECO:0000259" key="7">
    <source>
        <dbReference type="SMART" id="SM00490"/>
    </source>
</evidence>
<evidence type="ECO:0000259" key="6">
    <source>
        <dbReference type="SMART" id="SM00487"/>
    </source>
</evidence>
<evidence type="ECO:0000256" key="5">
    <source>
        <dbReference type="SAM" id="Coils"/>
    </source>
</evidence>
<dbReference type="InterPro" id="IPR049730">
    <property type="entry name" value="SNF2/RAD54-like_C"/>
</dbReference>
<keyword evidence="3" id="KW-0347">Helicase</keyword>
<evidence type="ECO:0000256" key="4">
    <source>
        <dbReference type="ARBA" id="ARBA00022840"/>
    </source>
</evidence>
<keyword evidence="1" id="KW-0547">Nucleotide-binding</keyword>
<keyword evidence="9" id="KW-1185">Reference proteome</keyword>
<evidence type="ECO:0000256" key="3">
    <source>
        <dbReference type="ARBA" id="ARBA00022806"/>
    </source>
</evidence>
<dbReference type="GO" id="GO:0005524">
    <property type="term" value="F:ATP binding"/>
    <property type="evidence" value="ECO:0007669"/>
    <property type="project" value="UniProtKB-KW"/>
</dbReference>
<dbReference type="Gene3D" id="3.40.50.300">
    <property type="entry name" value="P-loop containing nucleotide triphosphate hydrolases"/>
    <property type="match status" value="1"/>
</dbReference>
<dbReference type="AlphaFoldDB" id="A0A5C5Z0F9"/>
<dbReference type="InterPro" id="IPR057342">
    <property type="entry name" value="DEXDc_RapA"/>
</dbReference>
<dbReference type="EC" id="3.6.4.-" evidence="8"/>
<reference evidence="8 9" key="1">
    <citation type="submission" date="2019-02" db="EMBL/GenBank/DDBJ databases">
        <title>Deep-cultivation of Planctomycetes and their phenomic and genomic characterization uncovers novel biology.</title>
        <authorList>
            <person name="Wiegand S."/>
            <person name="Jogler M."/>
            <person name="Boedeker C."/>
            <person name="Pinto D."/>
            <person name="Vollmers J."/>
            <person name="Rivas-Marin E."/>
            <person name="Kohn T."/>
            <person name="Peeters S.H."/>
            <person name="Heuer A."/>
            <person name="Rast P."/>
            <person name="Oberbeckmann S."/>
            <person name="Bunk B."/>
            <person name="Jeske O."/>
            <person name="Meyerdierks A."/>
            <person name="Storesund J.E."/>
            <person name="Kallscheuer N."/>
            <person name="Luecker S."/>
            <person name="Lage O.M."/>
            <person name="Pohl T."/>
            <person name="Merkel B.J."/>
            <person name="Hornburger P."/>
            <person name="Mueller R.-W."/>
            <person name="Bruemmer F."/>
            <person name="Labrenz M."/>
            <person name="Spormann A.M."/>
            <person name="Op Den Camp H."/>
            <person name="Overmann J."/>
            <person name="Amann R."/>
            <person name="Jetten M.S.M."/>
            <person name="Mascher T."/>
            <person name="Medema M.H."/>
            <person name="Devos D.P."/>
            <person name="Kaster A.-K."/>
            <person name="Ovreas L."/>
            <person name="Rohde M."/>
            <person name="Galperin M.Y."/>
            <person name="Jogler C."/>
        </authorList>
    </citation>
    <scope>NUCLEOTIDE SEQUENCE [LARGE SCALE GENOMIC DNA]</scope>
    <source>
        <strain evidence="8 9">CA13</strain>
    </source>
</reference>
<dbReference type="CDD" id="cd18793">
    <property type="entry name" value="SF2_C_SNF"/>
    <property type="match status" value="1"/>
</dbReference>
<evidence type="ECO:0000256" key="2">
    <source>
        <dbReference type="ARBA" id="ARBA00022801"/>
    </source>
</evidence>
<keyword evidence="2 8" id="KW-0378">Hydrolase</keyword>
<proteinExistence type="predicted"/>
<accession>A0A5C5Z0F9</accession>
<dbReference type="RefSeq" id="WP_146395563.1">
    <property type="nucleotide sequence ID" value="NZ_SJPJ01000001.1"/>
</dbReference>
<gene>
    <name evidence="8" type="primary">rapA_1</name>
    <name evidence="8" type="ORF">CA13_19150</name>
</gene>